<reference evidence="2 3" key="1">
    <citation type="submission" date="2024-03" db="EMBL/GenBank/DDBJ databases">
        <title>The Acrasis kona genome and developmental transcriptomes reveal deep origins of eukaryotic multicellular pathways.</title>
        <authorList>
            <person name="Sheikh S."/>
            <person name="Fu C.-J."/>
            <person name="Brown M.W."/>
            <person name="Baldauf S.L."/>
        </authorList>
    </citation>
    <scope>NUCLEOTIDE SEQUENCE [LARGE SCALE GENOMIC DNA]</scope>
    <source>
        <strain evidence="2 3">ATCC MYA-3509</strain>
    </source>
</reference>
<keyword evidence="3" id="KW-1185">Reference proteome</keyword>
<feature type="coiled-coil region" evidence="1">
    <location>
        <begin position="117"/>
        <end position="161"/>
    </location>
</feature>
<accession>A0AAW2ZJW4</accession>
<proteinExistence type="predicted"/>
<dbReference type="EMBL" id="JAOPGA020001573">
    <property type="protein sequence ID" value="KAL0489597.1"/>
    <property type="molecule type" value="Genomic_DNA"/>
</dbReference>
<protein>
    <submittedName>
        <fullName evidence="2">Uncharacterized protein</fullName>
    </submittedName>
</protein>
<name>A0AAW2ZJW4_9EUKA</name>
<evidence type="ECO:0000313" key="3">
    <source>
        <dbReference type="Proteomes" id="UP001431209"/>
    </source>
</evidence>
<sequence length="385" mass="44240">MLNFFCPNEQCDSYSSCITQPLIEKIAGNNIVVEISCPSCKEVAFPCENCWSLMSVISKDCDDFFGDVCQFCSECGFANILNSAIRTFLDLNRVDFMHLDQNTLRCIQKCINQTAYIEAKQKELADLHLQIEESMEDSAENEDVMKRLTILEKQVLSLTNEQVDFADYKVMKKLFCFESNFSSFTNTHLNMLNSLYSNDEQSDLLASVQNYLNNKDILMKSKRSFHFSDLASQSAKLIFDQPEDSDVECTTLDVPKIAIDIFESQKQQNKSEWKDKCQDYMNFLSEINKHQTTLLKQLSSQTQNESKTSLYALSDDFFTNGADCFVQPVSSSGTEVHYEQLTLLKNKVQLWRMLYKSISTVLLIVMNVLDVNQLLKMTHTHIQKK</sequence>
<evidence type="ECO:0000256" key="1">
    <source>
        <dbReference type="SAM" id="Coils"/>
    </source>
</evidence>
<gene>
    <name evidence="2" type="ORF">AKO1_010582</name>
</gene>
<keyword evidence="1" id="KW-0175">Coiled coil</keyword>
<dbReference type="AlphaFoldDB" id="A0AAW2ZJW4"/>
<organism evidence="2 3">
    <name type="scientific">Acrasis kona</name>
    <dbReference type="NCBI Taxonomy" id="1008807"/>
    <lineage>
        <taxon>Eukaryota</taxon>
        <taxon>Discoba</taxon>
        <taxon>Heterolobosea</taxon>
        <taxon>Tetramitia</taxon>
        <taxon>Eutetramitia</taxon>
        <taxon>Acrasidae</taxon>
        <taxon>Acrasis</taxon>
    </lineage>
</organism>
<evidence type="ECO:0000313" key="2">
    <source>
        <dbReference type="EMBL" id="KAL0489597.1"/>
    </source>
</evidence>
<dbReference type="Proteomes" id="UP001431209">
    <property type="component" value="Unassembled WGS sequence"/>
</dbReference>
<comment type="caution">
    <text evidence="2">The sequence shown here is derived from an EMBL/GenBank/DDBJ whole genome shotgun (WGS) entry which is preliminary data.</text>
</comment>